<dbReference type="RefSeq" id="WP_129206348.1">
    <property type="nucleotide sequence ID" value="NZ_BMGU01000001.1"/>
</dbReference>
<comment type="caution">
    <text evidence="1">The sequence shown here is derived from an EMBL/GenBank/DDBJ whole genome shotgun (WGS) entry which is preliminary data.</text>
</comment>
<dbReference type="EMBL" id="SDMK01000001">
    <property type="protein sequence ID" value="RXS96598.1"/>
    <property type="molecule type" value="Genomic_DNA"/>
</dbReference>
<dbReference type="Proteomes" id="UP000290253">
    <property type="component" value="Unassembled WGS sequence"/>
</dbReference>
<sequence>MPLSGEAIRMMNYVDDVATTLRRIQALIPTLTAEERQRVSEYLGKSAPSAQDVLTALQAK</sequence>
<dbReference type="AlphaFoldDB" id="A0A4Q1SGE7"/>
<gene>
    <name evidence="1" type="ORF">ESZ00_01200</name>
</gene>
<name>A0A4Q1SGE7_9BACT</name>
<evidence type="ECO:0000313" key="1">
    <source>
        <dbReference type="EMBL" id="RXS96598.1"/>
    </source>
</evidence>
<protein>
    <submittedName>
        <fullName evidence="1">Uncharacterized protein</fullName>
    </submittedName>
</protein>
<evidence type="ECO:0000313" key="2">
    <source>
        <dbReference type="Proteomes" id="UP000290253"/>
    </source>
</evidence>
<reference evidence="1 2" key="1">
    <citation type="journal article" date="2016" name="Int. J. Syst. Evol. Microbiol.">
        <title>Acidipila dinghuensis sp. nov., an acidobacterium isolated from forest soil.</title>
        <authorList>
            <person name="Jiang Y.W."/>
            <person name="Wang J."/>
            <person name="Chen M.H."/>
            <person name="Lv Y.Y."/>
            <person name="Qiu L.H."/>
        </authorList>
    </citation>
    <scope>NUCLEOTIDE SEQUENCE [LARGE SCALE GENOMIC DNA]</scope>
    <source>
        <strain evidence="1 2">DHOF10</strain>
    </source>
</reference>
<organism evidence="1 2">
    <name type="scientific">Silvibacterium dinghuense</name>
    <dbReference type="NCBI Taxonomy" id="1560006"/>
    <lineage>
        <taxon>Bacteria</taxon>
        <taxon>Pseudomonadati</taxon>
        <taxon>Acidobacteriota</taxon>
        <taxon>Terriglobia</taxon>
        <taxon>Terriglobales</taxon>
        <taxon>Acidobacteriaceae</taxon>
        <taxon>Silvibacterium</taxon>
    </lineage>
</organism>
<proteinExistence type="predicted"/>
<accession>A0A4Q1SGE7</accession>
<dbReference type="OrthoDB" id="123077at2"/>
<keyword evidence="2" id="KW-1185">Reference proteome</keyword>